<dbReference type="PANTHER" id="PTHR43377:SF1">
    <property type="entry name" value="BILIVERDIN REDUCTASE A"/>
    <property type="match status" value="1"/>
</dbReference>
<dbReference type="Gene3D" id="3.90.180.10">
    <property type="entry name" value="Medium-chain alcohol dehydrogenases, catalytic domain"/>
    <property type="match status" value="2"/>
</dbReference>
<dbReference type="Pfam" id="PF08240">
    <property type="entry name" value="ADH_N"/>
    <property type="match status" value="1"/>
</dbReference>
<feature type="domain" description="Enoyl reductase (ER)" evidence="1">
    <location>
        <begin position="9"/>
        <end position="354"/>
    </location>
</feature>
<name>A0A1F6BIS9_9BACT</name>
<comment type="caution">
    <text evidence="2">The sequence shown here is derived from an EMBL/GenBank/DDBJ whole genome shotgun (WGS) entry which is preliminary data.</text>
</comment>
<dbReference type="SUPFAM" id="SSF55347">
    <property type="entry name" value="Glyceraldehyde-3-phosphate dehydrogenase-like, C-terminal domain"/>
    <property type="match status" value="1"/>
</dbReference>
<reference evidence="2 3" key="1">
    <citation type="journal article" date="2016" name="Nat. Commun.">
        <title>Thousands of microbial genomes shed light on interconnected biogeochemical processes in an aquifer system.</title>
        <authorList>
            <person name="Anantharaman K."/>
            <person name="Brown C.T."/>
            <person name="Hug L.A."/>
            <person name="Sharon I."/>
            <person name="Castelle C.J."/>
            <person name="Probst A.J."/>
            <person name="Thomas B.C."/>
            <person name="Singh A."/>
            <person name="Wilkins M.J."/>
            <person name="Karaoz U."/>
            <person name="Brodie E.L."/>
            <person name="Williams K.H."/>
            <person name="Hubbard S.S."/>
            <person name="Banfield J.F."/>
        </authorList>
    </citation>
    <scope>NUCLEOTIDE SEQUENCE [LARGE SCALE GENOMIC DNA]</scope>
</reference>
<dbReference type="InterPro" id="IPR011032">
    <property type="entry name" value="GroES-like_sf"/>
</dbReference>
<proteinExistence type="predicted"/>
<dbReference type="InterPro" id="IPR051450">
    <property type="entry name" value="Gfo/Idh/MocA_Oxidoreductases"/>
</dbReference>
<dbReference type="Pfam" id="PF01408">
    <property type="entry name" value="GFO_IDH_MocA"/>
    <property type="match status" value="1"/>
</dbReference>
<accession>A0A1F6BIS9</accession>
<dbReference type="Proteomes" id="UP000176273">
    <property type="component" value="Unassembled WGS sequence"/>
</dbReference>
<dbReference type="GO" id="GO:0016491">
    <property type="term" value="F:oxidoreductase activity"/>
    <property type="evidence" value="ECO:0007669"/>
    <property type="project" value="InterPro"/>
</dbReference>
<dbReference type="STRING" id="1798468.A2110_00155"/>
<organism evidence="2 3">
    <name type="scientific">Candidatus Jorgensenbacteria bacterium GWA1_54_12</name>
    <dbReference type="NCBI Taxonomy" id="1798468"/>
    <lineage>
        <taxon>Bacteria</taxon>
        <taxon>Candidatus Joergenseniibacteriota</taxon>
    </lineage>
</organism>
<evidence type="ECO:0000313" key="2">
    <source>
        <dbReference type="EMBL" id="OGG36733.1"/>
    </source>
</evidence>
<protein>
    <recommendedName>
        <fullName evidence="1">Enoyl reductase (ER) domain-containing protein</fullName>
    </recommendedName>
</protein>
<dbReference type="InterPro" id="IPR055170">
    <property type="entry name" value="GFO_IDH_MocA-like_dom"/>
</dbReference>
<evidence type="ECO:0000259" key="1">
    <source>
        <dbReference type="SMART" id="SM00829"/>
    </source>
</evidence>
<dbReference type="PANTHER" id="PTHR43377">
    <property type="entry name" value="BILIVERDIN REDUCTASE A"/>
    <property type="match status" value="1"/>
</dbReference>
<dbReference type="InterPro" id="IPR000683">
    <property type="entry name" value="Gfo/Idh/MocA-like_OxRdtase_N"/>
</dbReference>
<dbReference type="Gene3D" id="3.30.360.10">
    <property type="entry name" value="Dihydrodipicolinate Reductase, domain 2"/>
    <property type="match status" value="1"/>
</dbReference>
<dbReference type="SUPFAM" id="SSF51735">
    <property type="entry name" value="NAD(P)-binding Rossmann-fold domains"/>
    <property type="match status" value="2"/>
</dbReference>
<dbReference type="AlphaFoldDB" id="A0A1F6BIS9"/>
<dbReference type="Pfam" id="PF22725">
    <property type="entry name" value="GFO_IDH_MocA_C3"/>
    <property type="match status" value="1"/>
</dbReference>
<gene>
    <name evidence="2" type="ORF">A2110_00155</name>
</gene>
<dbReference type="InterPro" id="IPR013154">
    <property type="entry name" value="ADH-like_N"/>
</dbReference>
<dbReference type="SUPFAM" id="SSF50129">
    <property type="entry name" value="GroES-like"/>
    <property type="match status" value="1"/>
</dbReference>
<dbReference type="GO" id="GO:0000166">
    <property type="term" value="F:nucleotide binding"/>
    <property type="evidence" value="ECO:0007669"/>
    <property type="project" value="InterPro"/>
</dbReference>
<dbReference type="InterPro" id="IPR013149">
    <property type="entry name" value="ADH-like_C"/>
</dbReference>
<dbReference type="EMBL" id="MFKH01000017">
    <property type="protein sequence ID" value="OGG36733.1"/>
    <property type="molecule type" value="Genomic_DNA"/>
</dbReference>
<dbReference type="InterPro" id="IPR020843">
    <property type="entry name" value="ER"/>
</dbReference>
<dbReference type="SMART" id="SM00829">
    <property type="entry name" value="PKS_ER"/>
    <property type="match status" value="1"/>
</dbReference>
<dbReference type="Gene3D" id="3.40.50.720">
    <property type="entry name" value="NAD(P)-binding Rossmann-like Domain"/>
    <property type="match status" value="2"/>
</dbReference>
<sequence length="724" mass="77813">MKQVIQSYRTGKLRLVDAPVPRCGAGSVLVKNEASLVSIGTERSIIELGKKSLVGKAIARPDLVKRVKEKIKNEGFMKTVREAFGRLDTPTALGYSSAGIVVEVGKDVTKFSPGDRVAATGAGYASHAEYISVPQNLCAKLPGKVSFEAGAFGTLGGIALHGIRQTKISFGERVVVIGLGLLGQLTIRILKSYGCSVIGMDVDEGKVRLARSCGADAVVGGEALRGRVERLTGHQGADAVIITASTDKSDPVDLAVSAVRHGGRVVVVGVADIHPNRNEMWEKEVELLVSQAGGPGWQGADYPLPYVRWTAGRNIEEFLALVAEGWVDVTPLISHRFPLYDAEAVYAKMLKGKGGPASPKGGSYVGVIFEYPAGDIPENLGVMRRIARSGVPESRQAKDTIALGVIGAGIYGKALLLPALKNVKGAFLHTLAVSQSAEAHHTGEKYGFREVTTDYRHMLQNKEIDAVVIATPHSTHAQMVIDALKAGKHVFVEKPLCVTEEELTEIAKVYGSLKKPLLLMIGFNRRYSRHTARLKECFAGRTDPEVLHFRANVGFVPKEHWVHAPKEGGGRIIGEMCHYIDFLSYLAGSRVAEAYAERIAGNEQTALANDNAVVTLKFADGSVGSIVYTALGSRAFSRERVEVFADGKAAELADFRRTVCFTEGGKKTLKTASQELGHREELQAFVDAARGETPAWTADEMFASTEATFAVVRALSTGKPQKIS</sequence>
<dbReference type="Pfam" id="PF00107">
    <property type="entry name" value="ADH_zinc_N"/>
    <property type="match status" value="1"/>
</dbReference>
<dbReference type="CDD" id="cd08255">
    <property type="entry name" value="2-desacetyl-2-hydroxyethyl_bacteriochlorophyllide_like"/>
    <property type="match status" value="1"/>
</dbReference>
<evidence type="ECO:0000313" key="3">
    <source>
        <dbReference type="Proteomes" id="UP000176273"/>
    </source>
</evidence>
<dbReference type="InterPro" id="IPR036291">
    <property type="entry name" value="NAD(P)-bd_dom_sf"/>
</dbReference>